<sequence length="714" mass="78544">MNTVPGPSARCAPPRRGSVILIAGGILFVLLLLAGWFFQFMVMQNRLTHRQGQQRISTSLAFALATLAIQKIQREVVRDPASKLARYLKKPLSSLGDLPAAADTFVRLDQGATDLSPILREMVEPLSHLGAFSYEIQYSCRGSDFRPLRDSAYTREKRGLIHLAIATIFRKTGGTTLELREEFHFVTQVKVTAALVPILSKFTLYVEDARESSDVTDADASFRLNVVSNTATGNRTSPPDGLPWVLQNGCEGDARPDHLNDWITSRRGLVYLGGGRLYLNAARGSNPFGEFAEGFHFFNSGRGDGLYVFRKLQDTYLLNWDQGVTVETSGGGSRDWYDTIRESRWAPYLRKSSALRPYGTDRQPSPTIMLGEVYRSYIRTRAIKHTNPSSPYHFRPTFLTHQPAHDLTNWQEFISPAHAGERDNIATFNQFHLPSLFPELTQAGVNLPLTGSPQDLTIYNEVLASNWDRTPYNRSLAMIRANNLAPRPWVDLPEGPLKALMANPPNTTLVHAIPDALRPLTSAPDLKSMRALLQSLGIPGDRTAWVINPTAENRTILDCLKARGLAQGNTLDLNGWIYVDDAGDLRLTQKVVVQSNGGIVLKKGNIMIGHEISTIGPEAHLQLVTLDGDIIVDTNQKVQAGLVAHKGRVRVGAGGRGRITGAVAMSRFDLASVQQGVDLVYDTALGVLPGAVAEPDSEAPLLSCSVNPTPWFLK</sequence>
<name>A0A367ZPJ5_9BACT</name>
<gene>
    <name evidence="2" type="ORF">OZSIB_4141</name>
</gene>
<evidence type="ECO:0000313" key="2">
    <source>
        <dbReference type="EMBL" id="RCK79669.1"/>
    </source>
</evidence>
<keyword evidence="1" id="KW-0812">Transmembrane</keyword>
<proteinExistence type="predicted"/>
<reference evidence="2 3" key="1">
    <citation type="submission" date="2018-05" db="EMBL/GenBank/DDBJ databases">
        <title>A metagenomic window into the 2 km-deep terrestrial subsurface aquifer revealed taxonomically and functionally diverse microbial community comprising novel uncultured bacterial lineages.</title>
        <authorList>
            <person name="Kadnikov V.V."/>
            <person name="Mardanov A.V."/>
            <person name="Beletsky A.V."/>
            <person name="Banks D."/>
            <person name="Pimenov N.V."/>
            <person name="Frank Y.A."/>
            <person name="Karnachuk O.V."/>
            <person name="Ravin N.V."/>
        </authorList>
    </citation>
    <scope>NUCLEOTIDE SEQUENCE [LARGE SCALE GENOMIC DNA]</scope>
    <source>
        <strain evidence="2">BY5</strain>
    </source>
</reference>
<keyword evidence="1" id="KW-0472">Membrane</keyword>
<accession>A0A367ZPJ5</accession>
<dbReference type="Proteomes" id="UP000252355">
    <property type="component" value="Unassembled WGS sequence"/>
</dbReference>
<evidence type="ECO:0000256" key="1">
    <source>
        <dbReference type="SAM" id="Phobius"/>
    </source>
</evidence>
<organism evidence="2 3">
    <name type="scientific">Candidatus Ozemobacter sibiricus</name>
    <dbReference type="NCBI Taxonomy" id="2268124"/>
    <lineage>
        <taxon>Bacteria</taxon>
        <taxon>Candidatus Ozemobacteria</taxon>
        <taxon>Candidatus Ozemobacterales</taxon>
        <taxon>Candidatus Ozemobacteraceae</taxon>
        <taxon>Candidatus Ozemobacter</taxon>
    </lineage>
</organism>
<comment type="caution">
    <text evidence="2">The sequence shown here is derived from an EMBL/GenBank/DDBJ whole genome shotgun (WGS) entry which is preliminary data.</text>
</comment>
<evidence type="ECO:0000313" key="3">
    <source>
        <dbReference type="Proteomes" id="UP000252355"/>
    </source>
</evidence>
<dbReference type="EMBL" id="QOQW01000011">
    <property type="protein sequence ID" value="RCK79669.1"/>
    <property type="molecule type" value="Genomic_DNA"/>
</dbReference>
<keyword evidence="1" id="KW-1133">Transmembrane helix</keyword>
<feature type="transmembrane region" description="Helical" evidence="1">
    <location>
        <begin position="20"/>
        <end position="43"/>
    </location>
</feature>
<dbReference type="AlphaFoldDB" id="A0A367ZPJ5"/>
<protein>
    <submittedName>
        <fullName evidence="2">Uncharacterized protein</fullName>
    </submittedName>
</protein>